<protein>
    <submittedName>
        <fullName evidence="3">ComF family protein</fullName>
    </submittedName>
</protein>
<dbReference type="PANTHER" id="PTHR47505">
    <property type="entry name" value="DNA UTILIZATION PROTEIN YHGH"/>
    <property type="match status" value="1"/>
</dbReference>
<dbReference type="PANTHER" id="PTHR47505:SF1">
    <property type="entry name" value="DNA UTILIZATION PROTEIN YHGH"/>
    <property type="match status" value="1"/>
</dbReference>
<evidence type="ECO:0000313" key="4">
    <source>
        <dbReference type="Proteomes" id="UP000433493"/>
    </source>
</evidence>
<proteinExistence type="inferred from homology"/>
<dbReference type="InterPro" id="IPR051910">
    <property type="entry name" value="ComF/GntX_DNA_util-trans"/>
</dbReference>
<dbReference type="InterPro" id="IPR000836">
    <property type="entry name" value="PRTase_dom"/>
</dbReference>
<evidence type="ECO:0000313" key="3">
    <source>
        <dbReference type="EMBL" id="KAB1641163.1"/>
    </source>
</evidence>
<dbReference type="AlphaFoldDB" id="A0A7J5B7R3"/>
<keyword evidence="4" id="KW-1185">Reference proteome</keyword>
<name>A0A7J5B7R3_9MICO</name>
<comment type="caution">
    <text evidence="3">The sequence shown here is derived from an EMBL/GenBank/DDBJ whole genome shotgun (WGS) entry which is preliminary data.</text>
</comment>
<feature type="domain" description="Phosphoribosyltransferase" evidence="2">
    <location>
        <begin position="170"/>
        <end position="230"/>
    </location>
</feature>
<dbReference type="SUPFAM" id="SSF53271">
    <property type="entry name" value="PRTase-like"/>
    <property type="match status" value="1"/>
</dbReference>
<dbReference type="OrthoDB" id="5242900at2"/>
<dbReference type="RefSeq" id="WP_158053200.1">
    <property type="nucleotide sequence ID" value="NZ_WBKB01000010.1"/>
</dbReference>
<dbReference type="EMBL" id="WBKB01000010">
    <property type="protein sequence ID" value="KAB1641163.1"/>
    <property type="molecule type" value="Genomic_DNA"/>
</dbReference>
<dbReference type="CDD" id="cd06223">
    <property type="entry name" value="PRTases_typeI"/>
    <property type="match status" value="1"/>
</dbReference>
<sequence>MLPKLQPLRDALATLFPVSCGGCGASDTRLCRECLDALGCAVDPGLDEFPDLELRVISAMPYVPELQTVLDSFKERGRADLAKELSSLLRISLRRIGTLVRTEDGSGVASTARSDEPLLLIPVPSTKLARARRGYDHIQLLLERAVPKSRPVAALRHARKVADQSRLDRQARVQNLHGAFAASPMVRGRRCVVVDDLLTTGATLAEATRALRAAGAIVIGAAVVARVERKYHTD</sequence>
<organism evidence="3 4">
    <name type="scientific">Gulosibacter chungangensis</name>
    <dbReference type="NCBI Taxonomy" id="979746"/>
    <lineage>
        <taxon>Bacteria</taxon>
        <taxon>Bacillati</taxon>
        <taxon>Actinomycetota</taxon>
        <taxon>Actinomycetes</taxon>
        <taxon>Micrococcales</taxon>
        <taxon>Microbacteriaceae</taxon>
        <taxon>Gulosibacter</taxon>
    </lineage>
</organism>
<evidence type="ECO:0000256" key="1">
    <source>
        <dbReference type="ARBA" id="ARBA00008007"/>
    </source>
</evidence>
<dbReference type="Pfam" id="PF00156">
    <property type="entry name" value="Pribosyltran"/>
    <property type="match status" value="1"/>
</dbReference>
<evidence type="ECO:0000259" key="2">
    <source>
        <dbReference type="Pfam" id="PF00156"/>
    </source>
</evidence>
<dbReference type="InterPro" id="IPR029057">
    <property type="entry name" value="PRTase-like"/>
</dbReference>
<reference evidence="3 4" key="1">
    <citation type="submission" date="2019-09" db="EMBL/GenBank/DDBJ databases">
        <title>Phylogeny of genus Pseudoclavibacter and closely related genus.</title>
        <authorList>
            <person name="Li Y."/>
        </authorList>
    </citation>
    <scope>NUCLEOTIDE SEQUENCE [LARGE SCALE GENOMIC DNA]</scope>
    <source>
        <strain evidence="3 4">KCTC 13959</strain>
    </source>
</reference>
<dbReference type="Proteomes" id="UP000433493">
    <property type="component" value="Unassembled WGS sequence"/>
</dbReference>
<gene>
    <name evidence="3" type="ORF">F8O05_13090</name>
</gene>
<comment type="similarity">
    <text evidence="1">Belongs to the ComF/GntX family.</text>
</comment>
<accession>A0A7J5B7R3</accession>
<dbReference type="Gene3D" id="3.40.50.2020">
    <property type="match status" value="1"/>
</dbReference>